<proteinExistence type="predicted"/>
<dbReference type="SUPFAM" id="SSF53756">
    <property type="entry name" value="UDP-Glycosyltransferase/glycogen phosphorylase"/>
    <property type="match status" value="1"/>
</dbReference>
<sequence length="347" mass="37929">MTTRRGGRVVVPRAFAPLAPCLPYRRAEGQHPPAAGAASEIQRSGWSVVLGERGLGDSLLALGLLNGLLDGTSMGDEAHYTGPRPRLMQRCRLPLATEFSEGPHIVHSTGNRDDVVFRAVPEDPKPWLDLLDTTNVEVHDALPMRYYLEVEQRLGIRLPADRSPLPSFASGQQVRRFHVVFITATSWPTRKDYNWGRFAHFASLLTARLSVPWSFTLITGKDPEPAPCGDIDVLAGIDAVDCLDVFASAEVVIGNDTGLTHLAALTERSDGTAPQVVGLYGRHSHTKWTTGRSNHHAIATPFSQMLAAADRCPVRDQLDDALWSYEGLGQIPETLIADFIGSVAGWW</sequence>
<evidence type="ECO:0000313" key="1">
    <source>
        <dbReference type="EMBL" id="NYI98264.1"/>
    </source>
</evidence>
<keyword evidence="2" id="KW-1185">Reference proteome</keyword>
<dbReference type="EMBL" id="JACCFO010000001">
    <property type="protein sequence ID" value="NYI98264.1"/>
    <property type="molecule type" value="Genomic_DNA"/>
</dbReference>
<reference evidence="1 2" key="1">
    <citation type="submission" date="2020-07" db="EMBL/GenBank/DDBJ databases">
        <title>Sequencing the genomes of 1000 actinobacteria strains.</title>
        <authorList>
            <person name="Klenk H.-P."/>
        </authorList>
    </citation>
    <scope>NUCLEOTIDE SEQUENCE [LARGE SCALE GENOMIC DNA]</scope>
    <source>
        <strain evidence="1 2">DSM 45927</strain>
    </source>
</reference>
<comment type="caution">
    <text evidence="1">The sequence shown here is derived from an EMBL/GenBank/DDBJ whole genome shotgun (WGS) entry which is preliminary data.</text>
</comment>
<dbReference type="Pfam" id="PF01075">
    <property type="entry name" value="Glyco_transf_9"/>
    <property type="match status" value="1"/>
</dbReference>
<dbReference type="AlphaFoldDB" id="A0A853BTJ9"/>
<organism evidence="1 2">
    <name type="scientific">Streptomonospora nanhaiensis</name>
    <dbReference type="NCBI Taxonomy" id="1323731"/>
    <lineage>
        <taxon>Bacteria</taxon>
        <taxon>Bacillati</taxon>
        <taxon>Actinomycetota</taxon>
        <taxon>Actinomycetes</taxon>
        <taxon>Streptosporangiales</taxon>
        <taxon>Nocardiopsidaceae</taxon>
        <taxon>Streptomonospora</taxon>
    </lineage>
</organism>
<dbReference type="Proteomes" id="UP000575985">
    <property type="component" value="Unassembled WGS sequence"/>
</dbReference>
<dbReference type="GO" id="GO:0016757">
    <property type="term" value="F:glycosyltransferase activity"/>
    <property type="evidence" value="ECO:0007669"/>
    <property type="project" value="InterPro"/>
</dbReference>
<accession>A0A853BTJ9</accession>
<name>A0A853BTJ9_9ACTN</name>
<evidence type="ECO:0008006" key="3">
    <source>
        <dbReference type="Google" id="ProtNLM"/>
    </source>
</evidence>
<dbReference type="InterPro" id="IPR002201">
    <property type="entry name" value="Glyco_trans_9"/>
</dbReference>
<gene>
    <name evidence="1" type="ORF">HNR12_004541</name>
</gene>
<dbReference type="RefSeq" id="WP_218902017.1">
    <property type="nucleotide sequence ID" value="NZ_JACCFO010000001.1"/>
</dbReference>
<dbReference type="Gene3D" id="3.40.50.2000">
    <property type="entry name" value="Glycogen Phosphorylase B"/>
    <property type="match status" value="1"/>
</dbReference>
<evidence type="ECO:0000313" key="2">
    <source>
        <dbReference type="Proteomes" id="UP000575985"/>
    </source>
</evidence>
<protein>
    <recommendedName>
        <fullName evidence="3">Glycosyl transferase family 9</fullName>
    </recommendedName>
</protein>